<dbReference type="EMBL" id="UINC01006910">
    <property type="protein sequence ID" value="SVA30348.1"/>
    <property type="molecule type" value="Genomic_DNA"/>
</dbReference>
<reference evidence="1" key="1">
    <citation type="submission" date="2018-05" db="EMBL/GenBank/DDBJ databases">
        <authorList>
            <person name="Lanie J.A."/>
            <person name="Ng W.-L."/>
            <person name="Kazmierczak K.M."/>
            <person name="Andrzejewski T.M."/>
            <person name="Davidsen T.M."/>
            <person name="Wayne K.J."/>
            <person name="Tettelin H."/>
            <person name="Glass J.I."/>
            <person name="Rusch D."/>
            <person name="Podicherti R."/>
            <person name="Tsui H.-C.T."/>
            <person name="Winkler M.E."/>
        </authorList>
    </citation>
    <scope>NUCLEOTIDE SEQUENCE</scope>
</reference>
<evidence type="ECO:0000313" key="1">
    <source>
        <dbReference type="EMBL" id="SVA30348.1"/>
    </source>
</evidence>
<gene>
    <name evidence="1" type="ORF">METZ01_LOCUS83202</name>
</gene>
<proteinExistence type="predicted"/>
<accession>A0A381URV4</accession>
<organism evidence="1">
    <name type="scientific">marine metagenome</name>
    <dbReference type="NCBI Taxonomy" id="408172"/>
    <lineage>
        <taxon>unclassified sequences</taxon>
        <taxon>metagenomes</taxon>
        <taxon>ecological metagenomes</taxon>
    </lineage>
</organism>
<name>A0A381URV4_9ZZZZ</name>
<sequence length="38" mass="4394">MVNEHLQVFSKKQTGRFPNSSYEVIKTINDAIDERKLG</sequence>
<dbReference type="AlphaFoldDB" id="A0A381URV4"/>
<protein>
    <submittedName>
        <fullName evidence="1">Uncharacterized protein</fullName>
    </submittedName>
</protein>